<dbReference type="PROSITE" id="PS50878">
    <property type="entry name" value="RT_POL"/>
    <property type="match status" value="1"/>
</dbReference>
<dbReference type="EMBL" id="GECZ01011310">
    <property type="protein sequence ID" value="JAS58459.1"/>
    <property type="molecule type" value="Transcribed_RNA"/>
</dbReference>
<dbReference type="AlphaFoldDB" id="A0A1B6G7S5"/>
<reference evidence="2" key="1">
    <citation type="submission" date="2015-11" db="EMBL/GenBank/DDBJ databases">
        <title>De novo transcriptome assembly of four potential Pierce s Disease insect vectors from Arizona vineyards.</title>
        <authorList>
            <person name="Tassone E.E."/>
        </authorList>
    </citation>
    <scope>NUCLEOTIDE SEQUENCE</scope>
</reference>
<proteinExistence type="predicted"/>
<feature type="domain" description="Reverse transcriptase" evidence="1">
    <location>
        <begin position="1"/>
        <end position="230"/>
    </location>
</feature>
<dbReference type="PANTHER" id="PTHR35450:SF2">
    <property type="entry name" value="REVERSE TRANSCRIPTASE DOMAIN-CONTAINING PROTEIN"/>
    <property type="match status" value="1"/>
</dbReference>
<evidence type="ECO:0000259" key="1">
    <source>
        <dbReference type="PROSITE" id="PS50878"/>
    </source>
</evidence>
<dbReference type="Pfam" id="PF00078">
    <property type="entry name" value="RVT_1"/>
    <property type="match status" value="1"/>
</dbReference>
<gene>
    <name evidence="2" type="ORF">g.41352</name>
</gene>
<accession>A0A1B6G7S5</accession>
<dbReference type="InterPro" id="IPR000477">
    <property type="entry name" value="RT_dom"/>
</dbReference>
<sequence>MELNKFTNQTVQKGFCEGVAGCLEHNELLAAALEDARKNERQIVVCWLDLKNAFGSIRHNLLQTALKGYSVPVNIRKILFNYYNQLIFSIVNKNWKTKVMPFEIGLFQGCCLSPVLFKLVFSLLERKLLSSKAKGYKFKSNKETPPVLTFVDDTTLVSSKVKVVKNLLHQMENFCLWTNCLQMKPAKCYTLALARIKSKFKEYDPCLTVHGEKVQIVQEGAPFKFLGRHLDFKGRDAGVDSWKALFLSFLIKVENLHIMGPKKAWIYQHVLLSHLTWAFLLYDFPVSALQDLERESVKLLKKWFLLSRSTDPSILFRPTQNFGLGISNITVRYKQLRCVKHCLLKKSKDDAVTHLAKDKSTMEIESRAEFYQMFISGANSKGRGLGWSTNDESQSDIMKRIVLEDYVQDREVHALQLKMQNDWVCVGEFCIPPRLAWKSIMYDWSPALLKFYLNAFQYTLPDPSNLKKWGKVSEEENVCQLCKKTPCTARHILTGCKVALEESRYTYRHDKVLRIVREAVSLSIAQSNKYRTSTNLNAIYFIKQGEKAKETQQKTLPSSCLFSAKDWQILMDLNNNHYIFPPELYITSQCPDILAFSVESKQVLLIELTVPWEENMPNQHLEKTRRYEEIVLGLRMRGFRTHFFAVEIGARGLPGKSMHHLLKSLGLSRKHRNTFIERMSKTATEASFIIWLNRGRQWGGCEVSVEAS</sequence>
<protein>
    <recommendedName>
        <fullName evidence="1">Reverse transcriptase domain-containing protein</fullName>
    </recommendedName>
</protein>
<evidence type="ECO:0000313" key="2">
    <source>
        <dbReference type="EMBL" id="JAS58459.1"/>
    </source>
</evidence>
<dbReference type="PANTHER" id="PTHR35450">
    <property type="entry name" value="REVERSE TRANSCRIPTASE DOMAIN-CONTAINING PROTEIN"/>
    <property type="match status" value="1"/>
</dbReference>
<organism evidence="2">
    <name type="scientific">Cuerna arida</name>
    <dbReference type="NCBI Taxonomy" id="1464854"/>
    <lineage>
        <taxon>Eukaryota</taxon>
        <taxon>Metazoa</taxon>
        <taxon>Ecdysozoa</taxon>
        <taxon>Arthropoda</taxon>
        <taxon>Hexapoda</taxon>
        <taxon>Insecta</taxon>
        <taxon>Pterygota</taxon>
        <taxon>Neoptera</taxon>
        <taxon>Paraneoptera</taxon>
        <taxon>Hemiptera</taxon>
        <taxon>Auchenorrhyncha</taxon>
        <taxon>Membracoidea</taxon>
        <taxon>Cicadellidae</taxon>
        <taxon>Cicadellinae</taxon>
        <taxon>Proconiini</taxon>
        <taxon>Cuerna</taxon>
    </lineage>
</organism>
<name>A0A1B6G7S5_9HEMI</name>